<evidence type="ECO:0000256" key="1">
    <source>
        <dbReference type="SAM" id="MobiDB-lite"/>
    </source>
</evidence>
<proteinExistence type="predicted"/>
<reference evidence="2 3" key="1">
    <citation type="journal article" date="2020" name="Phytopathology">
        <title>Genome Sequence Resources of Colletotrichum truncatum, C. plurivorum, C. musicola, and C. sojae: Four Species Pathogenic to Soybean (Glycine max).</title>
        <authorList>
            <person name="Rogerio F."/>
            <person name="Boufleur T.R."/>
            <person name="Ciampi-Guillardi M."/>
            <person name="Sukno S.A."/>
            <person name="Thon M.R."/>
            <person name="Massola Junior N.S."/>
            <person name="Baroncelli R."/>
        </authorList>
    </citation>
    <scope>NUCLEOTIDE SEQUENCE [LARGE SCALE GENOMIC DNA]</scope>
    <source>
        <strain evidence="2 3">LFN0009</strain>
    </source>
</reference>
<dbReference type="Proteomes" id="UP000652219">
    <property type="component" value="Unassembled WGS sequence"/>
</dbReference>
<feature type="region of interest" description="Disordered" evidence="1">
    <location>
        <begin position="61"/>
        <end position="92"/>
    </location>
</feature>
<keyword evidence="3" id="KW-1185">Reference proteome</keyword>
<accession>A0A8H6MWA7</accession>
<comment type="caution">
    <text evidence="2">The sequence shown here is derived from an EMBL/GenBank/DDBJ whole genome shotgun (WGS) entry which is preliminary data.</text>
</comment>
<dbReference type="AlphaFoldDB" id="A0A8H6MWA7"/>
<dbReference type="EMBL" id="WIGN01000075">
    <property type="protein sequence ID" value="KAF6811367.1"/>
    <property type="molecule type" value="Genomic_DNA"/>
</dbReference>
<gene>
    <name evidence="2" type="ORF">CSOJ01_05796</name>
</gene>
<organism evidence="2 3">
    <name type="scientific">Colletotrichum sojae</name>
    <dbReference type="NCBI Taxonomy" id="2175907"/>
    <lineage>
        <taxon>Eukaryota</taxon>
        <taxon>Fungi</taxon>
        <taxon>Dikarya</taxon>
        <taxon>Ascomycota</taxon>
        <taxon>Pezizomycotina</taxon>
        <taxon>Sordariomycetes</taxon>
        <taxon>Hypocreomycetidae</taxon>
        <taxon>Glomerellales</taxon>
        <taxon>Glomerellaceae</taxon>
        <taxon>Colletotrichum</taxon>
        <taxon>Colletotrichum orchidearum species complex</taxon>
    </lineage>
</organism>
<feature type="compositionally biased region" description="Basic residues" evidence="1">
    <location>
        <begin position="79"/>
        <end position="92"/>
    </location>
</feature>
<evidence type="ECO:0000313" key="2">
    <source>
        <dbReference type="EMBL" id="KAF6811367.1"/>
    </source>
</evidence>
<evidence type="ECO:0000313" key="3">
    <source>
        <dbReference type="Proteomes" id="UP000652219"/>
    </source>
</evidence>
<sequence length="92" mass="10248">MSNKDNNSKGKSNGITYINMSCSEPSHQGVGCNCPPTALEPDPNAGGYSAAEAQEMAKWYHEQREQMAQQRSGRSQPRQYRKPKVRDHRPAA</sequence>
<name>A0A8H6MWA7_9PEZI</name>
<protein>
    <submittedName>
        <fullName evidence="2">Uncharacterized protein</fullName>
    </submittedName>
</protein>
<feature type="compositionally biased region" description="Polar residues" evidence="1">
    <location>
        <begin position="66"/>
        <end position="78"/>
    </location>
</feature>